<evidence type="ECO:0000259" key="6">
    <source>
        <dbReference type="Pfam" id="PF25036"/>
    </source>
</evidence>
<dbReference type="EMBL" id="CABFWN010000002">
    <property type="protein sequence ID" value="VUG17662.1"/>
    <property type="molecule type" value="Genomic_DNA"/>
</dbReference>
<accession>A0A7D9GZ69</accession>
<feature type="domain" description="Intermembrane lipid transfer protein VPS13-like C-terminal" evidence="7">
    <location>
        <begin position="3036"/>
        <end position="3141"/>
    </location>
</feature>
<evidence type="ECO:0000313" key="8">
    <source>
        <dbReference type="EMBL" id="VUG17662.1"/>
    </source>
</evidence>
<evidence type="ECO:0000259" key="7">
    <source>
        <dbReference type="Pfam" id="PF25037"/>
    </source>
</evidence>
<gene>
    <name evidence="8" type="primary">VPS13</name>
    <name evidence="8" type="ORF">DEBR0S2_13212G</name>
</gene>
<dbReference type="GO" id="GO:0045053">
    <property type="term" value="P:protein retention in Golgi apparatus"/>
    <property type="evidence" value="ECO:0007669"/>
    <property type="project" value="TreeGrafter"/>
</dbReference>
<evidence type="ECO:0000313" key="9">
    <source>
        <dbReference type="Proteomes" id="UP000478008"/>
    </source>
</evidence>
<keyword evidence="2" id="KW-0813">Transport</keyword>
<evidence type="ECO:0000259" key="5">
    <source>
        <dbReference type="Pfam" id="PF12624"/>
    </source>
</evidence>
<feature type="compositionally biased region" description="Low complexity" evidence="4">
    <location>
        <begin position="871"/>
        <end position="883"/>
    </location>
</feature>
<sequence length="3168" mass="355670">MLESLVASILNRTLGQYVENFDPAQLNIGIWSGDVKLRDLKLKQESLDRLGLPIALKFGHLGQLTLQIPWSNLKSKPVKIIVEDMFLLASAMLPTEINVQEEEERKLRVKKSKLEALELSENTLPASESEEDREKNENFMESLTTKIVDNLQITIRNIHLRYEDRDTFTKVPYAVGLTLQELSAVSADENWIPGFILGASDLSRKLTTLKSLEVYWETNAQTLYDADRQKMVDSFLSVIDKNSSLEGEGVQHLMKPVSGYGHLTVNKAGSTESAPHYNVDLFFDEFGVTLDEEQYRDMCWTISEVTWYQKTYKFRRLRPHVPVEEDPKQWLRYAFRCVYDEIHERNYKWTWEYFEKRRDQRKKYVNAWLKHLEGDPDATVQAEIDNLESQVAYNDLKFYREIAKMEYVRKHHAHPASNAVQKQASANTGTASSWISWWKGGSTAADAGQSKEEDLAEGEDTDLTLSSQQRKELYDAIGYDEQKKLTDSLDMPRERVRTCIGWNLKKGSFVIKKAQTHKPVAEVIFEGMHADVFQRKDSYYLGFKLREFRVENGASGTLYKHIVSVKPFDTGSAESSSSSEMDAEGGPDEKESFFQISYESNPLDESADSELLAKMNSMTIFHDPRFIEEVARFFRPPQTHADTIGAIMNAAESTIQGFTDQTRIGLQYAFDEHTTINCKMDLQAPLIIMPLDCTSWSSPVCVLDAGHINVMSDLVDKQKIKEIKGADKSTFGESDWEKLNAFLFDRFELQLEDAQMLIGPNVKAAIEQLHSSGPKPSLILDHLTINILLELSIVPTYTHLPLMKISGNIPQIKASLNDYQHRIFSQALMTMMPDLSAALAVPAESSNDLEMLVSNEESSPGYDVGLGSATTDSSEGSNNTSGSEQRRKSMQHKLDVSINIGVIVISLSRCSDPKTFEAEKLADVVGENFRLRYFSTEETMNANVELADFSIYDFMEPTGNEEFKKLVSADVSSAESKPRNLFTVAYTRKQRNVNFNSKIIQAFDQDVDLNISDFKVVLTRKSVLTLVSFLRNTFVDPNAPLLPADQLRHNDEANAQTAPEQMKLKLEMNSITLILNDDGYKIGTMKLKEADIDMILFPDKMRLNASIGGLTLRDDISKNIPSLSQLIRIKGREFIKLHYETFDPETNRLPYSSELSLETGSIVITFVQSSFARIYSFISQFSRMKDIYDNAREAALSQATSIEGTDKMKFDILLRAPILIFPKVRNPLTGEIDTINTNLGEIDASNSFTESGGSIFNITTAKLKNTKICSTFSLPDGGRQNLGIIDKFDVQLNANYYDGCVLSRPATIIKAVISGSDMKLTDWQAHYILEIIQSIPQAFTDYSIGNETIRDLEDDALQANMIISREESPSKAVINETLIQKSKSSDQSTTANSGHRDKTTVSVHVEIPAISLTIYNNTRKSATLDNKGLSRFMVNDLCMKADVRESGSYDANVQLKSFVVRDVRNDTKNKFPEIIPASASDGYQLVASVKGVTAEGKSFTKVDLQINNPTLLLAMDYMISLKTFVDAVLDTTATTKELDNRLQTIEENSTYRHKSMTGDEESDVVEDSEASEQNELSYAIRIPNISIILLANSEKPDSEAVVFKISQIVLSATDITRVQLKGIGMFLCNMDAYEVNRIQIIDDFSSKFEIDSRGSSPTSYLTQMAFDVDPLLIRVSLSDIKLATDIFNRASAIYSEATKAASTPAENRRRRRSSIASEISQTIAKHAPSVLSSLTKISNKAGAKKKANVIVKAERFLATLGGMRIVLIGDVHELPVLDVVVKPLNAQVKNWSTDLEADVTFQPQIQIYNYSTSSWEPLLDQWSFSIHVTKDSKVKGELAVSISSDDIAEVTLTKRSIASLSYFGSLLKEESEIRPRGEGAPYLLFNQTGYDLNVWIDGQSTDSAHRKQLTLLKNGDHIPWAFEDWREIRKNLNMQMERDTLAVEFIDSQFNPVKAISLTTEGEDIFMLEPKYRNAYHHRLACEVVLAKDKVKHVILKSTITIHNHTPQGLFIGVGKYNSKPVVDREVHIPSGGKIALPIDLVYEGKLVVRPETKGQQFGWSMARCRKTNRNSLFDWKTISRSDMILECPSTESGSIKSYYFNARAKFNSSEVLTKVYPHMVINITPPLVLQNLLPFDVNWELFQKGTDKWECDLKQGTSSSIHVIDMNNSAVMKLSIPGTSFGKSRPAIINTSNKDVKNDDTVLLINDEHQKLYLRLLYTSSPEAGRKVTLYTPYLIVNRTGKTVIISNGANFMVSRAKKIKPGYDDAMPDMFSFGKDSGGLFTTDFETNHVALKIEDSLLSRSFNIDKVGQNFQIEAPMDGKPFEYDIGVHITEGKGAFNLTKVVTLTPRYIVRNDLAETIYVTSIGSSRHLRLDPGKIIPIYGVSRMNPKQICISTKNDGKMSAPFNINDVGEIFVRAQKRDSLSHLLVRVVITTEDASIFISMMDTNGSWPYSIRNFSDFEFIIYQSDPYMKLDGTRRSNVRFKPVLYKIPPKSAMPYAWDFPAADVKELVLRSENKERFVQLAEIGTLYPMRLGSSSNSPTTGRNVVDLNVQAEGPVQVLMINNYDPKTSMYRMKSNSSSHTTNSRNSGDFETGTKDENYNLSVSVDFKGLGVSLINSECEEISYITLRGAIMNYAESEIHQNLALKLKWLQVDNQTYPATFPVLIYPTVVPKSKKEMNEHPVFSAGISKMKDDSHGVTYIKFATALFQEMSFELDEPTISSLMEFFKTPEASENDDTIDVLWDKHTEIPEPPTLRTGDDYYFELLHLQPLQFNVSFERTDELDDDAPISGNPIALAASAISMAVGNIRDAPIKMSSLILENVRTPLPYLQQNIQEHYKQAFLYQWYKVLGSADVIGNPVGLFNNISSGVMDIFYEPYQGYIMTDRPQELGIGLARGGISFLRKSLFGVSDSVSRFTSSVAKGLTVASMDRDFQKKRRQNRQKSRPNHPLGGFASGTNSLFDGITSGLSGLAIAPIKGANEEGASGFIKGLGRGIIGLPTKAATGVLDFANDISESIKSSTTAFDKDSSRRMRLPRNIRYNGCVTSYSEREAQGQYWLKTCDGGKYSRERYLAHVMLPGFEMVCIVSMSRILVVTVETLKAEWNMPYEKIGNITLENTGILIKQNRAGSPERFISIPGKADQTFLYRNIVTAVNEYNKKCIVSL</sequence>
<keyword evidence="3" id="KW-0445">Lipid transport</keyword>
<feature type="region of interest" description="Disordered" evidence="4">
    <location>
        <begin position="857"/>
        <end position="890"/>
    </location>
</feature>
<feature type="region of interest" description="Disordered" evidence="4">
    <location>
        <begin position="2577"/>
        <end position="2598"/>
    </location>
</feature>
<organism evidence="8 9">
    <name type="scientific">Dekkera bruxellensis</name>
    <name type="common">Brettanomyces custersii</name>
    <dbReference type="NCBI Taxonomy" id="5007"/>
    <lineage>
        <taxon>Eukaryota</taxon>
        <taxon>Fungi</taxon>
        <taxon>Dikarya</taxon>
        <taxon>Ascomycota</taxon>
        <taxon>Saccharomycotina</taxon>
        <taxon>Pichiomycetes</taxon>
        <taxon>Pichiales</taxon>
        <taxon>Pichiaceae</taxon>
        <taxon>Brettanomyces</taxon>
    </lineage>
</organism>
<name>A0A7D9GZ69_DEKBR</name>
<evidence type="ECO:0000256" key="3">
    <source>
        <dbReference type="ARBA" id="ARBA00023055"/>
    </source>
</evidence>
<dbReference type="GO" id="GO:0007005">
    <property type="term" value="P:mitochondrion organization"/>
    <property type="evidence" value="ECO:0007669"/>
    <property type="project" value="TreeGrafter"/>
</dbReference>
<reference evidence="8 9" key="1">
    <citation type="submission" date="2019-07" db="EMBL/GenBank/DDBJ databases">
        <authorList>
            <person name="Friedrich A."/>
            <person name="Schacherer J."/>
        </authorList>
    </citation>
    <scope>NUCLEOTIDE SEQUENCE [LARGE SCALE GENOMIC DNA]</scope>
</reference>
<dbReference type="InterPro" id="IPR026847">
    <property type="entry name" value="VPS13"/>
</dbReference>
<dbReference type="InterPro" id="IPR009543">
    <property type="entry name" value="VPS13_VAB"/>
</dbReference>
<proteinExistence type="inferred from homology"/>
<evidence type="ECO:0000256" key="4">
    <source>
        <dbReference type="SAM" id="MobiDB-lite"/>
    </source>
</evidence>
<dbReference type="Pfam" id="PF25036">
    <property type="entry name" value="VPS13_VAB"/>
    <property type="match status" value="1"/>
</dbReference>
<feature type="region of interest" description="Disordered" evidence="4">
    <location>
        <begin position="443"/>
        <end position="464"/>
    </location>
</feature>
<feature type="domain" description="Vacuolar protein sorting-associated protein 13 VPS13 adaptor binding" evidence="6">
    <location>
        <begin position="1924"/>
        <end position="2508"/>
    </location>
</feature>
<feature type="compositionally biased region" description="Low complexity" evidence="4">
    <location>
        <begin position="2580"/>
        <end position="2592"/>
    </location>
</feature>
<protein>
    <submittedName>
        <fullName evidence="8">DEBR0S2_13212g1_1</fullName>
    </submittedName>
</protein>
<dbReference type="GO" id="GO:0006869">
    <property type="term" value="P:lipid transport"/>
    <property type="evidence" value="ECO:0007669"/>
    <property type="project" value="UniProtKB-KW"/>
</dbReference>
<feature type="compositionally biased region" description="Basic residues" evidence="4">
    <location>
        <begin position="2938"/>
        <end position="2950"/>
    </location>
</feature>
<evidence type="ECO:0000256" key="2">
    <source>
        <dbReference type="ARBA" id="ARBA00022448"/>
    </source>
</evidence>
<dbReference type="InterPro" id="IPR056748">
    <property type="entry name" value="VPS13-like_C"/>
</dbReference>
<dbReference type="GO" id="GO:0006623">
    <property type="term" value="P:protein targeting to vacuole"/>
    <property type="evidence" value="ECO:0007669"/>
    <property type="project" value="TreeGrafter"/>
</dbReference>
<dbReference type="Pfam" id="PF12624">
    <property type="entry name" value="VPS13_N"/>
    <property type="match status" value="1"/>
</dbReference>
<dbReference type="Proteomes" id="UP000478008">
    <property type="component" value="Unassembled WGS sequence"/>
</dbReference>
<feature type="region of interest" description="Disordered" evidence="4">
    <location>
        <begin position="2935"/>
        <end position="2958"/>
    </location>
</feature>
<dbReference type="PANTHER" id="PTHR16166:SF93">
    <property type="entry name" value="INTERMEMBRANE LIPID TRANSFER PROTEIN VPS13"/>
    <property type="match status" value="1"/>
</dbReference>
<dbReference type="InterPro" id="IPR026854">
    <property type="entry name" value="VPS13_N"/>
</dbReference>
<dbReference type="Pfam" id="PF25037">
    <property type="entry name" value="VPS13_C"/>
    <property type="match status" value="1"/>
</dbReference>
<keyword evidence="9" id="KW-1185">Reference proteome</keyword>
<comment type="similarity">
    <text evidence="1">Belongs to the VPS13 family.</text>
</comment>
<dbReference type="PANTHER" id="PTHR16166">
    <property type="entry name" value="VACUOLAR PROTEIN SORTING-ASSOCIATED PROTEIN VPS13"/>
    <property type="match status" value="1"/>
</dbReference>
<feature type="domain" description="Chorein N-terminal" evidence="5">
    <location>
        <begin position="1"/>
        <end position="1460"/>
    </location>
</feature>
<evidence type="ECO:0000256" key="1">
    <source>
        <dbReference type="ARBA" id="ARBA00006545"/>
    </source>
</evidence>
<dbReference type="GO" id="GO:0045324">
    <property type="term" value="P:late endosome to vacuole transport"/>
    <property type="evidence" value="ECO:0007669"/>
    <property type="project" value="TreeGrafter"/>
</dbReference>